<comment type="similarity">
    <text evidence="1">Belongs to the AIM6 family.</text>
</comment>
<dbReference type="OrthoDB" id="4153866at2759"/>
<reference evidence="4 5" key="1">
    <citation type="journal article" date="2018" name="Mol. Biol. Evol.">
        <title>Broad Genomic Sampling Reveals a Smut Pathogenic Ancestry of the Fungal Clade Ustilaginomycotina.</title>
        <authorList>
            <person name="Kijpornyongpan T."/>
            <person name="Mondo S.J."/>
            <person name="Barry K."/>
            <person name="Sandor L."/>
            <person name="Lee J."/>
            <person name="Lipzen A."/>
            <person name="Pangilinan J."/>
            <person name="LaButti K."/>
            <person name="Hainaut M."/>
            <person name="Henrissat B."/>
            <person name="Grigoriev I.V."/>
            <person name="Spatafora J.W."/>
            <person name="Aime M.C."/>
        </authorList>
    </citation>
    <scope>NUCLEOTIDE SEQUENCE [LARGE SCALE GENOMIC DNA]</scope>
    <source>
        <strain evidence="4 5">MCA 3645</strain>
    </source>
</reference>
<dbReference type="PANTHER" id="PTHR31571:SF1">
    <property type="entry name" value="ALTERED INHERITANCE OF MITOCHONDRIA PROTEIN 6"/>
    <property type="match status" value="1"/>
</dbReference>
<proteinExistence type="inferred from homology"/>
<name>A0A317XQC4_9BASI</name>
<dbReference type="PANTHER" id="PTHR31571">
    <property type="entry name" value="ALTERED INHERITANCE OF MITOCHONDRIA PROTEIN 6"/>
    <property type="match status" value="1"/>
</dbReference>
<dbReference type="STRING" id="1882483.A0A317XQC4"/>
<dbReference type="GO" id="GO:0006629">
    <property type="term" value="P:lipid metabolic process"/>
    <property type="evidence" value="ECO:0007669"/>
    <property type="project" value="InterPro"/>
</dbReference>
<dbReference type="InterPro" id="IPR051236">
    <property type="entry name" value="HAT_RTT109-like"/>
</dbReference>
<organism evidence="4 5">
    <name type="scientific">Testicularia cyperi</name>
    <dbReference type="NCBI Taxonomy" id="1882483"/>
    <lineage>
        <taxon>Eukaryota</taxon>
        <taxon>Fungi</taxon>
        <taxon>Dikarya</taxon>
        <taxon>Basidiomycota</taxon>
        <taxon>Ustilaginomycotina</taxon>
        <taxon>Ustilaginomycetes</taxon>
        <taxon>Ustilaginales</taxon>
        <taxon>Anthracoideaceae</taxon>
        <taxon>Testicularia</taxon>
    </lineage>
</organism>
<evidence type="ECO:0000256" key="2">
    <source>
        <dbReference type="ARBA" id="ARBA00014286"/>
    </source>
</evidence>
<dbReference type="InParanoid" id="A0A317XQC4"/>
<feature type="chain" id="PRO_5016416298" description="Altered inheritance of mitochondria protein 6" evidence="3">
    <location>
        <begin position="24"/>
        <end position="346"/>
    </location>
</feature>
<protein>
    <recommendedName>
        <fullName evidence="2">Altered inheritance of mitochondria protein 6</fullName>
    </recommendedName>
</protein>
<evidence type="ECO:0000256" key="1">
    <source>
        <dbReference type="ARBA" id="ARBA00008858"/>
    </source>
</evidence>
<keyword evidence="5" id="KW-1185">Reference proteome</keyword>
<evidence type="ECO:0000313" key="4">
    <source>
        <dbReference type="EMBL" id="PWZ00467.1"/>
    </source>
</evidence>
<dbReference type="GO" id="GO:0008081">
    <property type="term" value="F:phosphoric diester hydrolase activity"/>
    <property type="evidence" value="ECO:0007669"/>
    <property type="project" value="InterPro"/>
</dbReference>
<dbReference type="AlphaFoldDB" id="A0A317XQC4"/>
<sequence>MVSSKSLSALLGVALAAVQSTLAAKLVDAPPQELLSYTPFGGKNASILKSPADWNRNTFPIPVHSHNDYERTVPIFEALSYGALSMESDVWLNPDDGKLYVGHDPYSLTRERTFQALTIEPLVKAIEQANRANILQSQSEEAQFFANLQNTVRTNTSNAWNGYYSLGVGSSAPLQLLVDIKTDGNATWPVLVQELEPLRKRGWLTSYENGKINPGPVLVIGTGNTPIHQVAPLHKRDYFFDGPLGKLDTPTVINGTSYEWNSTLSPIASGSFRVICGEYDGLDEASDAVKQNISAPIQQAHAKGIKSRYWDSPQWPIFARHRINHLMLAAKSDFIGSDDLADIARW</sequence>
<dbReference type="InterPro" id="IPR017946">
    <property type="entry name" value="PLC-like_Pdiesterase_TIM-brl"/>
</dbReference>
<accession>A0A317XQC4</accession>
<dbReference type="SUPFAM" id="SSF51695">
    <property type="entry name" value="PLC-like phosphodiesterases"/>
    <property type="match status" value="1"/>
</dbReference>
<feature type="signal peptide" evidence="3">
    <location>
        <begin position="1"/>
        <end position="23"/>
    </location>
</feature>
<evidence type="ECO:0000256" key="3">
    <source>
        <dbReference type="SAM" id="SignalP"/>
    </source>
</evidence>
<evidence type="ECO:0000313" key="5">
    <source>
        <dbReference type="Proteomes" id="UP000246740"/>
    </source>
</evidence>
<dbReference type="EMBL" id="KZ819192">
    <property type="protein sequence ID" value="PWZ00467.1"/>
    <property type="molecule type" value="Genomic_DNA"/>
</dbReference>
<gene>
    <name evidence="4" type="ORF">BCV70DRAFT_205939</name>
</gene>
<keyword evidence="3" id="KW-0732">Signal</keyword>
<dbReference type="Proteomes" id="UP000246740">
    <property type="component" value="Unassembled WGS sequence"/>
</dbReference>